<dbReference type="PRINTS" id="PR00111">
    <property type="entry name" value="ABHYDROLASE"/>
</dbReference>
<dbReference type="Gene3D" id="3.40.50.1820">
    <property type="entry name" value="alpha/beta hydrolase"/>
    <property type="match status" value="1"/>
</dbReference>
<sequence>MFLKTENQRKGIEVPFVEVEDGRLYYDVSGKGPSLVLIHGAWASHEWWRWQVPELSRDYQVLSIDVRGHGKSSPIKRAYSVDGFTRDLEILLQKAVIDELVLVGWSMGGIISMQYCMDHPSKVKALILIATRGHRNPQMRRRIIIQYLQARLSLLMDFTSPRKYDSAAERFSGEEERVKREVRNMLSPTAPKEVFDWVMADLVNNPRENYFEVAKSIRDWGAGEELRRIKVPTLIMVGEKDDRTPPNFSRLIHAEIPRSRLVIVKDAGHCLALERPQVVNAEIIKFLKGLDY</sequence>
<dbReference type="PRINTS" id="PR00412">
    <property type="entry name" value="EPOXHYDRLASE"/>
</dbReference>
<evidence type="ECO:0000313" key="3">
    <source>
        <dbReference type="EMBL" id="TES86518.1"/>
    </source>
</evidence>
<dbReference type="EMBL" id="SOKU01000083">
    <property type="protein sequence ID" value="TES86518.1"/>
    <property type="molecule type" value="Genomic_DNA"/>
</dbReference>
<protein>
    <submittedName>
        <fullName evidence="3">Alpha/beta hydrolase</fullName>
    </submittedName>
</protein>
<dbReference type="AlphaFoldDB" id="A0A523QL87"/>
<reference evidence="3 4" key="1">
    <citation type="submission" date="2019-03" db="EMBL/GenBank/DDBJ databases">
        <title>Metabolic potential of uncultured bacteria and archaea associated with petroleum seepage in deep-sea sediments.</title>
        <authorList>
            <person name="Dong X."/>
            <person name="Hubert C."/>
        </authorList>
    </citation>
    <scope>NUCLEOTIDE SEQUENCE [LARGE SCALE GENOMIC DNA]</scope>
    <source>
        <strain evidence="3">E44_bin92</strain>
    </source>
</reference>
<gene>
    <name evidence="3" type="ORF">E3J95_01770</name>
</gene>
<proteinExistence type="predicted"/>
<organism evidence="3 4">
    <name type="scientific">Aerophobetes bacterium</name>
    <dbReference type="NCBI Taxonomy" id="2030807"/>
    <lineage>
        <taxon>Bacteria</taxon>
        <taxon>Candidatus Aerophobota</taxon>
    </lineage>
</organism>
<evidence type="ECO:0000313" key="4">
    <source>
        <dbReference type="Proteomes" id="UP000320781"/>
    </source>
</evidence>
<comment type="caution">
    <text evidence="3">The sequence shown here is derived from an EMBL/GenBank/DDBJ whole genome shotgun (WGS) entry which is preliminary data.</text>
</comment>
<dbReference type="GO" id="GO:0016020">
    <property type="term" value="C:membrane"/>
    <property type="evidence" value="ECO:0007669"/>
    <property type="project" value="TreeGrafter"/>
</dbReference>
<dbReference type="Pfam" id="PF00561">
    <property type="entry name" value="Abhydrolase_1"/>
    <property type="match status" value="1"/>
</dbReference>
<dbReference type="PANTHER" id="PTHR43798">
    <property type="entry name" value="MONOACYLGLYCEROL LIPASE"/>
    <property type="match status" value="1"/>
</dbReference>
<dbReference type="InterPro" id="IPR029058">
    <property type="entry name" value="AB_hydrolase_fold"/>
</dbReference>
<evidence type="ECO:0000256" key="1">
    <source>
        <dbReference type="ARBA" id="ARBA00022801"/>
    </source>
</evidence>
<dbReference type="InterPro" id="IPR000073">
    <property type="entry name" value="AB_hydrolase_1"/>
</dbReference>
<dbReference type="GO" id="GO:0016787">
    <property type="term" value="F:hydrolase activity"/>
    <property type="evidence" value="ECO:0007669"/>
    <property type="project" value="UniProtKB-KW"/>
</dbReference>
<dbReference type="InterPro" id="IPR000639">
    <property type="entry name" value="Epox_hydrolase-like"/>
</dbReference>
<dbReference type="PANTHER" id="PTHR43798:SF31">
    <property type="entry name" value="AB HYDROLASE SUPERFAMILY PROTEIN YCLE"/>
    <property type="match status" value="1"/>
</dbReference>
<dbReference type="SUPFAM" id="SSF53474">
    <property type="entry name" value="alpha/beta-Hydrolases"/>
    <property type="match status" value="1"/>
</dbReference>
<dbReference type="InterPro" id="IPR050266">
    <property type="entry name" value="AB_hydrolase_sf"/>
</dbReference>
<accession>A0A523QL87</accession>
<dbReference type="Proteomes" id="UP000320781">
    <property type="component" value="Unassembled WGS sequence"/>
</dbReference>
<keyword evidence="1 3" id="KW-0378">Hydrolase</keyword>
<feature type="domain" description="AB hydrolase-1" evidence="2">
    <location>
        <begin position="33"/>
        <end position="276"/>
    </location>
</feature>
<evidence type="ECO:0000259" key="2">
    <source>
        <dbReference type="Pfam" id="PF00561"/>
    </source>
</evidence>
<name>A0A523QL87_UNCAE</name>